<keyword evidence="1" id="KW-0677">Repeat</keyword>
<dbReference type="GO" id="GO:0019888">
    <property type="term" value="F:protein phosphatase regulator activity"/>
    <property type="evidence" value="ECO:0007669"/>
    <property type="project" value="TreeGrafter"/>
</dbReference>
<feature type="region of interest" description="Disordered" evidence="3">
    <location>
        <begin position="1"/>
        <end position="116"/>
    </location>
</feature>
<keyword evidence="5" id="KW-1185">Reference proteome</keyword>
<proteinExistence type="predicted"/>
<comment type="caution">
    <text evidence="4">The sequence shown here is derived from an EMBL/GenBank/DDBJ whole genome shotgun (WGS) entry which is preliminary data.</text>
</comment>
<dbReference type="OMA" id="QHAGEFC"/>
<dbReference type="InterPro" id="IPR016024">
    <property type="entry name" value="ARM-type_fold"/>
</dbReference>
<protein>
    <submittedName>
        <fullName evidence="4">HEAT repeat containing protein</fullName>
    </submittedName>
</protein>
<dbReference type="GO" id="GO:0000159">
    <property type="term" value="C:protein phosphatase type 2A complex"/>
    <property type="evidence" value="ECO:0007669"/>
    <property type="project" value="TreeGrafter"/>
</dbReference>
<dbReference type="EMBL" id="AAXT01000003">
    <property type="protein sequence ID" value="EDO06070.1"/>
    <property type="molecule type" value="Genomic_DNA"/>
</dbReference>
<accession>A7AT09</accession>
<dbReference type="InterPro" id="IPR011989">
    <property type="entry name" value="ARM-like"/>
</dbReference>
<feature type="region of interest" description="Disordered" evidence="3">
    <location>
        <begin position="128"/>
        <end position="199"/>
    </location>
</feature>
<dbReference type="GO" id="GO:0005829">
    <property type="term" value="C:cytosol"/>
    <property type="evidence" value="ECO:0007669"/>
    <property type="project" value="TreeGrafter"/>
</dbReference>
<dbReference type="STRING" id="5865.A7AT09"/>
<feature type="compositionally biased region" description="Polar residues" evidence="3">
    <location>
        <begin position="80"/>
        <end position="101"/>
    </location>
</feature>
<dbReference type="Proteomes" id="UP000002173">
    <property type="component" value="Chromosome 2"/>
</dbReference>
<name>A7AT09_BABBO</name>
<dbReference type="eggNOG" id="KOG0211">
    <property type="taxonomic scope" value="Eukaryota"/>
</dbReference>
<dbReference type="InterPro" id="IPR051023">
    <property type="entry name" value="PP2A_Regulatory_Subunit_A"/>
</dbReference>
<evidence type="ECO:0000256" key="2">
    <source>
        <dbReference type="PROSITE-ProRule" id="PRU00103"/>
    </source>
</evidence>
<dbReference type="InParanoid" id="A7AT09"/>
<dbReference type="Gene3D" id="1.25.10.10">
    <property type="entry name" value="Leucine-rich Repeat Variant"/>
    <property type="match status" value="1"/>
</dbReference>
<evidence type="ECO:0000256" key="1">
    <source>
        <dbReference type="ARBA" id="ARBA00022737"/>
    </source>
</evidence>
<dbReference type="VEuPathDB" id="PiroplasmaDB:BBOV_II001110"/>
<feature type="compositionally biased region" description="Polar residues" evidence="3">
    <location>
        <begin position="10"/>
        <end position="22"/>
    </location>
</feature>
<feature type="compositionally biased region" description="Basic residues" evidence="3">
    <location>
        <begin position="154"/>
        <end position="166"/>
    </location>
</feature>
<dbReference type="GO" id="GO:0005634">
    <property type="term" value="C:nucleus"/>
    <property type="evidence" value="ECO:0007669"/>
    <property type="project" value="TreeGrafter"/>
</dbReference>
<evidence type="ECO:0000313" key="4">
    <source>
        <dbReference type="EMBL" id="EDO06070.1"/>
    </source>
</evidence>
<gene>
    <name evidence="4" type="ORF">BBOV_II001110</name>
</gene>
<organism evidence="4 5">
    <name type="scientific">Babesia bovis</name>
    <dbReference type="NCBI Taxonomy" id="5865"/>
    <lineage>
        <taxon>Eukaryota</taxon>
        <taxon>Sar</taxon>
        <taxon>Alveolata</taxon>
        <taxon>Apicomplexa</taxon>
        <taxon>Aconoidasida</taxon>
        <taxon>Piroplasmida</taxon>
        <taxon>Babesiidae</taxon>
        <taxon>Babesia</taxon>
    </lineage>
</organism>
<dbReference type="InterPro" id="IPR021133">
    <property type="entry name" value="HEAT_type_2"/>
</dbReference>
<dbReference type="PANTHER" id="PTHR10648:SF4">
    <property type="entry name" value="PROTEIN PHOSPHATASE 2 (FORMERLY 2A), REGULATORY SUBUNIT A, BETA ISOFORM-RELATED"/>
    <property type="match status" value="1"/>
</dbReference>
<evidence type="ECO:0000313" key="5">
    <source>
        <dbReference type="Proteomes" id="UP000002173"/>
    </source>
</evidence>
<feature type="repeat" description="HEAT" evidence="2">
    <location>
        <begin position="732"/>
        <end position="770"/>
    </location>
</feature>
<dbReference type="AlphaFoldDB" id="A7AT09"/>
<feature type="repeat" description="HEAT" evidence="2">
    <location>
        <begin position="446"/>
        <end position="484"/>
    </location>
</feature>
<feature type="compositionally biased region" description="Basic and acidic residues" evidence="3">
    <location>
        <begin position="69"/>
        <end position="79"/>
    </location>
</feature>
<dbReference type="PROSITE" id="PS50077">
    <property type="entry name" value="HEAT_REPEAT"/>
    <property type="match status" value="2"/>
</dbReference>
<dbReference type="SUPFAM" id="SSF48371">
    <property type="entry name" value="ARM repeat"/>
    <property type="match status" value="1"/>
</dbReference>
<sequence length="818" mass="92426">MKGDLDDDSTSIPSRSPSMVTSRESDDLSETEGIIDPQLDLEDPSTIQSSSSLYDEVVPAYRSGATYERGSDSMGDRSSHTSADVNTKVSFQDQSAVTTMTNDDDSMGPPVTDTTGDVAIDVDYLVDIDYPKPQPDQNKTNRNRDKTSVLMSKKGQKKPRRKKKVNKLVTEALADLGDGDTSEDSYSSSEPGDTMDNPDITENVVEYPAFEYFKCEILGSDVSATEALKHVDVVTQQLNSELCGTMLVPFLAEAQRNMPVHLLRMLPDVWHTLSKITNQESYICAIIDGVSFLISQEDPSIRRKAVELIAEIVTDVRSSECTYDVMKSAVMPLLKRLSESEWFADVVSACNLIPLVYPDASAQDQVELRECYKQLWESNLTIVRLEVARNLEKLLAIMHMDDSVSMFWLVLKNMSVYHQDQVRAHCVDACLSFARRCTAEQNLSFSYPVIMSAASDSSWRVRKALAERYDKIHEILGESEMEKHFLEVHFELLNDSEDIVKEAAVNSFVTWCKALSPKMAERYIAFFQSHLAESSTKIRQCICNIFAIFASGMTRERVCNVLGPMLRNFLQDECTDVRLCAINNIEVLCEPGDFDTGIGSMMNETIARVLLTTHWRHRLILAEKLTAFYRHFGPRHFDVNFSRLLFRLLLDNVWKVRSTVLCCIELICAGADRNWVCDTILKELVKIYVEPRNSIYISVDDIPLSYAFKITVIQALIAVAKSLDAQSTLPRIIPVMLKGIKDTIPNVRFVAIKAIRSLFLIYKDDAPEQLLHLRRYGSVPACFILRSVFLKLREDPDIDVRYYAKVAIDTYDSCFPSD</sequence>
<evidence type="ECO:0000256" key="3">
    <source>
        <dbReference type="SAM" id="MobiDB-lite"/>
    </source>
</evidence>
<reference evidence="4 5" key="1">
    <citation type="journal article" date="2007" name="PLoS Pathog.">
        <title>Genome sequence of Babesia bovis and comparative analysis of apicomplexan hemoprotozoa.</title>
        <authorList>
            <person name="Brayton K.A."/>
            <person name="Lau A.O.T."/>
            <person name="Herndon D.R."/>
            <person name="Hannick L."/>
            <person name="Kappmeyer L.S."/>
            <person name="Berens S.J."/>
            <person name="Bidwell S.L."/>
            <person name="Brown W.C."/>
            <person name="Crabtree J."/>
            <person name="Fadrosh D."/>
            <person name="Feldblum T."/>
            <person name="Forberger H.A."/>
            <person name="Haas B.J."/>
            <person name="Howell J.M."/>
            <person name="Khouri H."/>
            <person name="Koo H."/>
            <person name="Mann D.J."/>
            <person name="Norimine J."/>
            <person name="Paulsen I.T."/>
            <person name="Radune D."/>
            <person name="Ren Q."/>
            <person name="Smith R.K. Jr."/>
            <person name="Suarez C.E."/>
            <person name="White O."/>
            <person name="Wortman J.R."/>
            <person name="Knowles D.P. Jr."/>
            <person name="McElwain T.F."/>
            <person name="Nene V.M."/>
        </authorList>
    </citation>
    <scope>NUCLEOTIDE SEQUENCE [LARGE SCALE GENOMIC DNA]</scope>
    <source>
        <strain evidence="4">T2Bo</strain>
    </source>
</reference>
<dbReference type="PANTHER" id="PTHR10648">
    <property type="entry name" value="SERINE/THREONINE-PROTEIN PHOSPHATASE PP2A 65 KDA REGULATORY SUBUNIT"/>
    <property type="match status" value="1"/>
</dbReference>